<reference evidence="1" key="1">
    <citation type="submission" date="2021-01" db="EMBL/GenBank/DDBJ databases">
        <authorList>
            <person name="Corre E."/>
            <person name="Pelletier E."/>
            <person name="Niang G."/>
            <person name="Scheremetjew M."/>
            <person name="Finn R."/>
            <person name="Kale V."/>
            <person name="Holt S."/>
            <person name="Cochrane G."/>
            <person name="Meng A."/>
            <person name="Brown T."/>
            <person name="Cohen L."/>
        </authorList>
    </citation>
    <scope>NUCLEOTIDE SEQUENCE</scope>
    <source>
        <strain evidence="1">B650</strain>
    </source>
</reference>
<name>A0A7S2P0T1_9STRA</name>
<proteinExistence type="predicted"/>
<dbReference type="EMBL" id="HBGY01010801">
    <property type="protein sequence ID" value="CAD9569316.1"/>
    <property type="molecule type" value="Transcribed_RNA"/>
</dbReference>
<dbReference type="SUPFAM" id="SSF52540">
    <property type="entry name" value="P-loop containing nucleoside triphosphate hydrolases"/>
    <property type="match status" value="1"/>
</dbReference>
<accession>A0A7S2P0T1</accession>
<dbReference type="AlphaFoldDB" id="A0A7S2P0T1"/>
<protein>
    <recommendedName>
        <fullName evidence="2">Sulfotransferase domain-containing protein</fullName>
    </recommendedName>
</protein>
<organism evidence="1">
    <name type="scientific">Leptocylindrus danicus</name>
    <dbReference type="NCBI Taxonomy" id="163516"/>
    <lineage>
        <taxon>Eukaryota</taxon>
        <taxon>Sar</taxon>
        <taxon>Stramenopiles</taxon>
        <taxon>Ochrophyta</taxon>
        <taxon>Bacillariophyta</taxon>
        <taxon>Coscinodiscophyceae</taxon>
        <taxon>Chaetocerotophycidae</taxon>
        <taxon>Leptocylindrales</taxon>
        <taxon>Leptocylindraceae</taxon>
        <taxon>Leptocylindrus</taxon>
    </lineage>
</organism>
<sequence>MPNVQGILNDLDSRLPPEYVSGKKLRSNATPSKPLGLLAQPIGAKNQIFGGASLHGVMLIKKFLYSESEFDAKSIEAKYNKQYLYRYPKIDTVTSSNGVDDRPLFILHIGPGKTGSSTLQAELEQYGELLKEDNFYYIGIFPLRLGGSMQKGEFSTEKAIQMFRCFQDDRLFCEKNTIVEQLRQLLANHQAEGHNVIFSFENWSALPTHELTEFKWAILKEILSSFRVKVVITYRRYYSWLPSLFNQYFKQNYVQIDTGVRGNDWPDGGGLVIPSFAESFDENMNAIEPHLANYFHPRQDPLRAKEKWEEQFPGVSVLNMHDDGDLTNNFICKILPGATRACQAEKPLAEWSESELRLLRNPSVKLHYDMIATAAHIRGWVNDGLTRQEVRDAIQCRWQEMKVSEDEYLTCPSGSQYEEIVARSKDYEKLMVPEFSETPGAISSFEKEFRENVEKKKYCSVDPNLVLDDEGLNWLNFFRKLKPLDDGSGLNSKYALCEEGGRKTNTIIMRERLLGKENSRLGEIARLNGGNAAHYDLTNGNFLWTKSKD</sequence>
<evidence type="ECO:0008006" key="2">
    <source>
        <dbReference type="Google" id="ProtNLM"/>
    </source>
</evidence>
<dbReference type="InterPro" id="IPR027417">
    <property type="entry name" value="P-loop_NTPase"/>
</dbReference>
<gene>
    <name evidence="1" type="ORF">LDAN0321_LOCUS6823</name>
</gene>
<evidence type="ECO:0000313" key="1">
    <source>
        <dbReference type="EMBL" id="CAD9569316.1"/>
    </source>
</evidence>